<organism evidence="1 2">
    <name type="scientific">Macrophomina phaseolina</name>
    <dbReference type="NCBI Taxonomy" id="35725"/>
    <lineage>
        <taxon>Eukaryota</taxon>
        <taxon>Fungi</taxon>
        <taxon>Dikarya</taxon>
        <taxon>Ascomycota</taxon>
        <taxon>Pezizomycotina</taxon>
        <taxon>Dothideomycetes</taxon>
        <taxon>Dothideomycetes incertae sedis</taxon>
        <taxon>Botryosphaeriales</taxon>
        <taxon>Botryosphaeriaceae</taxon>
        <taxon>Macrophomina</taxon>
    </lineage>
</organism>
<evidence type="ECO:0008006" key="3">
    <source>
        <dbReference type="Google" id="ProtNLM"/>
    </source>
</evidence>
<name>A0ABQ8GKD3_9PEZI</name>
<dbReference type="EMBL" id="JAGTJR010000006">
    <property type="protein sequence ID" value="KAH7058855.1"/>
    <property type="molecule type" value="Genomic_DNA"/>
</dbReference>
<dbReference type="InterPro" id="IPR053720">
    <property type="entry name" value="Psm_Assembly_Chaperone"/>
</dbReference>
<dbReference type="PANTHER" id="PTHR31051:SF1">
    <property type="entry name" value="PROTEASOME ASSEMBLY CHAPERONE 3"/>
    <property type="match status" value="1"/>
</dbReference>
<evidence type="ECO:0000313" key="2">
    <source>
        <dbReference type="Proteomes" id="UP000774617"/>
    </source>
</evidence>
<accession>A0ABQ8GKD3</accession>
<evidence type="ECO:0000313" key="1">
    <source>
        <dbReference type="EMBL" id="KAH7058855.1"/>
    </source>
</evidence>
<protein>
    <recommendedName>
        <fullName evidence="3">Proteasome assembly chaperone 3</fullName>
    </recommendedName>
</protein>
<dbReference type="InterPro" id="IPR018788">
    <property type="entry name" value="Proteasome_assmbl_chp_3"/>
</dbReference>
<sequence length="157" mass="16774">MPDFPINPEAFPASTRNAAGDVDGIHTDVMVLRFADKIMVTISQGGRLAHWVHVPLDHPSADPTSTAAPPTSFEDDDEDRAHLDLLPMAHLTATTVLGGTVPERDTAGQLVATQVASAIATKDAEERRLVVVGMGFEKKEMSREAFVDVVGLVMGCL</sequence>
<keyword evidence="2" id="KW-1185">Reference proteome</keyword>
<proteinExistence type="predicted"/>
<comment type="caution">
    <text evidence="1">The sequence shown here is derived from an EMBL/GenBank/DDBJ whole genome shotgun (WGS) entry which is preliminary data.</text>
</comment>
<dbReference type="Gene3D" id="3.30.230.90">
    <property type="match status" value="1"/>
</dbReference>
<dbReference type="Proteomes" id="UP000774617">
    <property type="component" value="Unassembled WGS sequence"/>
</dbReference>
<reference evidence="1 2" key="1">
    <citation type="journal article" date="2021" name="Nat. Commun.">
        <title>Genetic determinants of endophytism in the Arabidopsis root mycobiome.</title>
        <authorList>
            <person name="Mesny F."/>
            <person name="Miyauchi S."/>
            <person name="Thiergart T."/>
            <person name="Pickel B."/>
            <person name="Atanasova L."/>
            <person name="Karlsson M."/>
            <person name="Huettel B."/>
            <person name="Barry K.W."/>
            <person name="Haridas S."/>
            <person name="Chen C."/>
            <person name="Bauer D."/>
            <person name="Andreopoulos W."/>
            <person name="Pangilinan J."/>
            <person name="LaButti K."/>
            <person name="Riley R."/>
            <person name="Lipzen A."/>
            <person name="Clum A."/>
            <person name="Drula E."/>
            <person name="Henrissat B."/>
            <person name="Kohler A."/>
            <person name="Grigoriev I.V."/>
            <person name="Martin F.M."/>
            <person name="Hacquard S."/>
        </authorList>
    </citation>
    <scope>NUCLEOTIDE SEQUENCE [LARGE SCALE GENOMIC DNA]</scope>
    <source>
        <strain evidence="1 2">MPI-SDFR-AT-0080</strain>
    </source>
</reference>
<gene>
    <name evidence="1" type="ORF">B0J12DRAFT_651762</name>
</gene>
<dbReference type="PANTHER" id="PTHR31051">
    <property type="entry name" value="PROTEASOME ASSEMBLY CHAPERONE 3"/>
    <property type="match status" value="1"/>
</dbReference>